<protein>
    <submittedName>
        <fullName evidence="2">Uncharacterized protein</fullName>
    </submittedName>
</protein>
<reference evidence="2" key="1">
    <citation type="submission" date="2014-09" db="EMBL/GenBank/DDBJ databases">
        <authorList>
            <person name="Magalhaes I.L.F."/>
            <person name="Oliveira U."/>
            <person name="Santos F.R."/>
            <person name="Vidigal T.H.D.A."/>
            <person name="Brescovit A.D."/>
            <person name="Santos A.J."/>
        </authorList>
    </citation>
    <scope>NUCLEOTIDE SEQUENCE</scope>
    <source>
        <tissue evidence="2">Shoot tissue taken approximately 20 cm above the soil surface</tissue>
    </source>
</reference>
<name>A0A0A9GP98_ARUDO</name>
<organism evidence="2">
    <name type="scientific">Arundo donax</name>
    <name type="common">Giant reed</name>
    <name type="synonym">Donax arundinaceus</name>
    <dbReference type="NCBI Taxonomy" id="35708"/>
    <lineage>
        <taxon>Eukaryota</taxon>
        <taxon>Viridiplantae</taxon>
        <taxon>Streptophyta</taxon>
        <taxon>Embryophyta</taxon>
        <taxon>Tracheophyta</taxon>
        <taxon>Spermatophyta</taxon>
        <taxon>Magnoliopsida</taxon>
        <taxon>Liliopsida</taxon>
        <taxon>Poales</taxon>
        <taxon>Poaceae</taxon>
        <taxon>PACMAD clade</taxon>
        <taxon>Arundinoideae</taxon>
        <taxon>Arundineae</taxon>
        <taxon>Arundo</taxon>
    </lineage>
</organism>
<accession>A0A0A9GP98</accession>
<evidence type="ECO:0000256" key="1">
    <source>
        <dbReference type="SAM" id="MobiDB-lite"/>
    </source>
</evidence>
<dbReference type="EMBL" id="GBRH01172677">
    <property type="protein sequence ID" value="JAE25219.1"/>
    <property type="molecule type" value="Transcribed_RNA"/>
</dbReference>
<evidence type="ECO:0000313" key="2">
    <source>
        <dbReference type="EMBL" id="JAE25219.1"/>
    </source>
</evidence>
<proteinExistence type="predicted"/>
<sequence>MRFTLQPVLRIWPKAAKPRSKRPTSQKQLIMMP</sequence>
<reference evidence="2" key="2">
    <citation type="journal article" date="2015" name="Data Brief">
        <title>Shoot transcriptome of the giant reed, Arundo donax.</title>
        <authorList>
            <person name="Barrero R.A."/>
            <person name="Guerrero F.D."/>
            <person name="Moolhuijzen P."/>
            <person name="Goolsby J.A."/>
            <person name="Tidwell J."/>
            <person name="Bellgard S.E."/>
            <person name="Bellgard M.I."/>
        </authorList>
    </citation>
    <scope>NUCLEOTIDE SEQUENCE</scope>
    <source>
        <tissue evidence="2">Shoot tissue taken approximately 20 cm above the soil surface</tissue>
    </source>
</reference>
<feature type="region of interest" description="Disordered" evidence="1">
    <location>
        <begin position="14"/>
        <end position="33"/>
    </location>
</feature>
<dbReference type="AlphaFoldDB" id="A0A0A9GP98"/>